<feature type="transmembrane region" description="Helical" evidence="1">
    <location>
        <begin position="32"/>
        <end position="55"/>
    </location>
</feature>
<protein>
    <submittedName>
        <fullName evidence="2">Uncharacterized protein</fullName>
    </submittedName>
</protein>
<evidence type="ECO:0000313" key="2">
    <source>
        <dbReference type="EMBL" id="GGA89467.1"/>
    </source>
</evidence>
<sequence length="179" mass="18950">MTSDATVVVRYDEASRAAVEQTLHNLVRKQGILLLILGTLLGLLVLVPFIGAATAADGVDAAFVFAAIAMLVVPIAIGALGVRQLRRQPHLPEVAVTITPAAVLFPAIDRPSALAPRIRAAEWTREGTSAEIIPASGLQLARVEFTRQDGGKRRRRSIAAGNLDVDATVIVDALRGPHN</sequence>
<keyword evidence="3" id="KW-1185">Reference proteome</keyword>
<reference evidence="2" key="1">
    <citation type="journal article" date="2014" name="Int. J. Syst. Evol. Microbiol.">
        <title>Complete genome sequence of Corynebacterium casei LMG S-19264T (=DSM 44701T), isolated from a smear-ripened cheese.</title>
        <authorList>
            <consortium name="US DOE Joint Genome Institute (JGI-PGF)"/>
            <person name="Walter F."/>
            <person name="Albersmeier A."/>
            <person name="Kalinowski J."/>
            <person name="Ruckert C."/>
        </authorList>
    </citation>
    <scope>NUCLEOTIDE SEQUENCE</scope>
    <source>
        <strain evidence="2">CGMCC 1.12813</strain>
    </source>
</reference>
<proteinExistence type="predicted"/>
<keyword evidence="1" id="KW-0812">Transmembrane</keyword>
<accession>A0A916S963</accession>
<reference evidence="2" key="2">
    <citation type="submission" date="2020-09" db="EMBL/GenBank/DDBJ databases">
        <authorList>
            <person name="Sun Q."/>
            <person name="Zhou Y."/>
        </authorList>
    </citation>
    <scope>NUCLEOTIDE SEQUENCE</scope>
    <source>
        <strain evidence="2">CGMCC 1.12813</strain>
    </source>
</reference>
<organism evidence="2 3">
    <name type="scientific">Conyzicola nivalis</name>
    <dbReference type="NCBI Taxonomy" id="1477021"/>
    <lineage>
        <taxon>Bacteria</taxon>
        <taxon>Bacillati</taxon>
        <taxon>Actinomycetota</taxon>
        <taxon>Actinomycetes</taxon>
        <taxon>Micrococcales</taxon>
        <taxon>Microbacteriaceae</taxon>
        <taxon>Conyzicola</taxon>
    </lineage>
</organism>
<evidence type="ECO:0000313" key="3">
    <source>
        <dbReference type="Proteomes" id="UP000606922"/>
    </source>
</evidence>
<dbReference type="EMBL" id="BMGB01000001">
    <property type="protein sequence ID" value="GGA89467.1"/>
    <property type="molecule type" value="Genomic_DNA"/>
</dbReference>
<keyword evidence="1" id="KW-0472">Membrane</keyword>
<dbReference type="RefSeq" id="WP_188508697.1">
    <property type="nucleotide sequence ID" value="NZ_BMGB01000001.1"/>
</dbReference>
<comment type="caution">
    <text evidence="2">The sequence shown here is derived from an EMBL/GenBank/DDBJ whole genome shotgun (WGS) entry which is preliminary data.</text>
</comment>
<gene>
    <name evidence="2" type="ORF">GCM10010979_00250</name>
</gene>
<feature type="transmembrane region" description="Helical" evidence="1">
    <location>
        <begin position="61"/>
        <end position="82"/>
    </location>
</feature>
<keyword evidence="1" id="KW-1133">Transmembrane helix</keyword>
<dbReference type="Proteomes" id="UP000606922">
    <property type="component" value="Unassembled WGS sequence"/>
</dbReference>
<name>A0A916S963_9MICO</name>
<evidence type="ECO:0000256" key="1">
    <source>
        <dbReference type="SAM" id="Phobius"/>
    </source>
</evidence>
<dbReference type="AlphaFoldDB" id="A0A916S963"/>